<keyword evidence="5 8" id="KW-0472">Membrane</keyword>
<evidence type="ECO:0000259" key="9">
    <source>
        <dbReference type="PROSITE" id="PS50850"/>
    </source>
</evidence>
<evidence type="ECO:0000256" key="1">
    <source>
        <dbReference type="ARBA" id="ARBA00004651"/>
    </source>
</evidence>
<dbReference type="AlphaFoldDB" id="A0AAW1VCW4"/>
<dbReference type="Pfam" id="PF00083">
    <property type="entry name" value="Sugar_tr"/>
    <property type="match status" value="1"/>
</dbReference>
<evidence type="ECO:0000313" key="10">
    <source>
        <dbReference type="EMBL" id="KAK9890886.1"/>
    </source>
</evidence>
<feature type="transmembrane region" description="Helical" evidence="8">
    <location>
        <begin position="169"/>
        <end position="191"/>
    </location>
</feature>
<evidence type="ECO:0000256" key="7">
    <source>
        <dbReference type="ARBA" id="ARBA00024348"/>
    </source>
</evidence>
<feature type="domain" description="Major facilitator superfamily (MFS) profile" evidence="9">
    <location>
        <begin position="15"/>
        <end position="440"/>
    </location>
</feature>
<keyword evidence="2" id="KW-1003">Cell membrane</keyword>
<dbReference type="InterPro" id="IPR036259">
    <property type="entry name" value="MFS_trans_sf"/>
</dbReference>
<dbReference type="InterPro" id="IPR020846">
    <property type="entry name" value="MFS_dom"/>
</dbReference>
<dbReference type="PRINTS" id="PR00171">
    <property type="entry name" value="SUGRTRNSPORT"/>
</dbReference>
<name>A0AAW1VCW4_9CUCU</name>
<dbReference type="PANTHER" id="PTHR48021:SF47">
    <property type="entry name" value="GH17672P"/>
    <property type="match status" value="1"/>
</dbReference>
<feature type="transmembrane region" description="Helical" evidence="8">
    <location>
        <begin position="144"/>
        <end position="163"/>
    </location>
</feature>
<evidence type="ECO:0000256" key="2">
    <source>
        <dbReference type="ARBA" id="ARBA00022475"/>
    </source>
</evidence>
<dbReference type="SUPFAM" id="SSF103473">
    <property type="entry name" value="MFS general substrate transporter"/>
    <property type="match status" value="1"/>
</dbReference>
<dbReference type="InterPro" id="IPR050549">
    <property type="entry name" value="MFS_Trehalose_Transporter"/>
</dbReference>
<feature type="transmembrane region" description="Helical" evidence="8">
    <location>
        <begin position="12"/>
        <end position="32"/>
    </location>
</feature>
<feature type="transmembrane region" description="Helical" evidence="8">
    <location>
        <begin position="343"/>
        <end position="365"/>
    </location>
</feature>
<keyword evidence="3 8" id="KW-0812">Transmembrane</keyword>
<keyword evidence="6" id="KW-0325">Glycoprotein</keyword>
<evidence type="ECO:0000256" key="5">
    <source>
        <dbReference type="ARBA" id="ARBA00023136"/>
    </source>
</evidence>
<protein>
    <recommendedName>
        <fullName evidence="9">Major facilitator superfamily (MFS) profile domain-containing protein</fullName>
    </recommendedName>
</protein>
<organism evidence="10 11">
    <name type="scientific">Henosepilachna vigintioctopunctata</name>
    <dbReference type="NCBI Taxonomy" id="420089"/>
    <lineage>
        <taxon>Eukaryota</taxon>
        <taxon>Metazoa</taxon>
        <taxon>Ecdysozoa</taxon>
        <taxon>Arthropoda</taxon>
        <taxon>Hexapoda</taxon>
        <taxon>Insecta</taxon>
        <taxon>Pterygota</taxon>
        <taxon>Neoptera</taxon>
        <taxon>Endopterygota</taxon>
        <taxon>Coleoptera</taxon>
        <taxon>Polyphaga</taxon>
        <taxon>Cucujiformia</taxon>
        <taxon>Coccinelloidea</taxon>
        <taxon>Coccinellidae</taxon>
        <taxon>Epilachninae</taxon>
        <taxon>Epilachnini</taxon>
        <taxon>Henosepilachna</taxon>
    </lineage>
</organism>
<dbReference type="Proteomes" id="UP001431783">
    <property type="component" value="Unassembled WGS sequence"/>
</dbReference>
<dbReference type="PROSITE" id="PS00217">
    <property type="entry name" value="SUGAR_TRANSPORT_2"/>
    <property type="match status" value="1"/>
</dbReference>
<feature type="transmembrane region" description="Helical" evidence="8">
    <location>
        <begin position="251"/>
        <end position="272"/>
    </location>
</feature>
<dbReference type="PANTHER" id="PTHR48021">
    <property type="match status" value="1"/>
</dbReference>
<proteinExistence type="inferred from homology"/>
<dbReference type="Gene3D" id="1.20.1250.20">
    <property type="entry name" value="MFS general substrate transporter like domains"/>
    <property type="match status" value="1"/>
</dbReference>
<dbReference type="InterPro" id="IPR005828">
    <property type="entry name" value="MFS_sugar_transport-like"/>
</dbReference>
<evidence type="ECO:0000256" key="8">
    <source>
        <dbReference type="SAM" id="Phobius"/>
    </source>
</evidence>
<reference evidence="10 11" key="1">
    <citation type="submission" date="2023-03" db="EMBL/GenBank/DDBJ databases">
        <title>Genome insight into feeding habits of ladybird beetles.</title>
        <authorList>
            <person name="Li H.-S."/>
            <person name="Huang Y.-H."/>
            <person name="Pang H."/>
        </authorList>
    </citation>
    <scope>NUCLEOTIDE SEQUENCE [LARGE SCALE GENOMIC DNA]</scope>
    <source>
        <strain evidence="10">SYSU_2023b</strain>
        <tissue evidence="10">Whole body</tissue>
    </source>
</reference>
<dbReference type="InterPro" id="IPR003663">
    <property type="entry name" value="Sugar/inositol_transpt"/>
</dbReference>
<feature type="transmembrane region" description="Helical" evidence="8">
    <location>
        <begin position="287"/>
        <end position="308"/>
    </location>
</feature>
<comment type="caution">
    <text evidence="10">The sequence shown here is derived from an EMBL/GenBank/DDBJ whole genome shotgun (WGS) entry which is preliminary data.</text>
</comment>
<sequence>MDKQIIPVNYYVYLAVFIVHIGALISGISMTWPSPVITKLSRLDDNPLGRIITSTEQSILGAIPTIGCLIGCFATGYLAKKYGRKPLLILLEIPTVIAYFVMCLSTNIWELYAARTLTGLTVGGVFTVNTMYVAEVAENSNRGLLGTAVTCFINFGLLFSLLLGPLTSYLWFHIILSAFPILLIPLIYLYVPESPYYLIKRDPTKAKAVLMKLRGRADVETELDIIAQSSNTETKIRIQYMFGNKGLRKGIIIGCGLILFQQLTGTAVIMSYGEQIFAEIDEGTPSAVGPVIITGIQFLVGFVAPLVSDKAGRKILLLISYVGITVAHVLFGIYFVMRYGSESIGFFSYLPLASLIIYIITYSLGSGPIPWTVIGEIFPLEVKESATSICVTLLNVLAFIMLLTFNFVKDSIGIGPTFWIFSAFGLLATLFVQYYVIETKGKSLQEIQNELND</sequence>
<dbReference type="GO" id="GO:0022857">
    <property type="term" value="F:transmembrane transporter activity"/>
    <property type="evidence" value="ECO:0007669"/>
    <property type="project" value="InterPro"/>
</dbReference>
<dbReference type="EMBL" id="JARQZJ010000126">
    <property type="protein sequence ID" value="KAK9890886.1"/>
    <property type="molecule type" value="Genomic_DNA"/>
</dbReference>
<dbReference type="FunFam" id="1.20.1250.20:FF:000055">
    <property type="entry name" value="Facilitated trehalose transporter Tret1-2 homolog"/>
    <property type="match status" value="1"/>
</dbReference>
<accession>A0AAW1VCW4</accession>
<evidence type="ECO:0000256" key="6">
    <source>
        <dbReference type="ARBA" id="ARBA00023180"/>
    </source>
</evidence>
<feature type="transmembrane region" description="Helical" evidence="8">
    <location>
        <begin position="386"/>
        <end position="405"/>
    </location>
</feature>
<feature type="transmembrane region" description="Helical" evidence="8">
    <location>
        <begin position="59"/>
        <end position="79"/>
    </location>
</feature>
<dbReference type="GO" id="GO:0005886">
    <property type="term" value="C:plasma membrane"/>
    <property type="evidence" value="ECO:0007669"/>
    <property type="project" value="UniProtKB-SubCell"/>
</dbReference>
<gene>
    <name evidence="10" type="ORF">WA026_012228</name>
</gene>
<comment type="similarity">
    <text evidence="7">Belongs to the major facilitator superfamily. Sugar transporter (TC 2.A.1.1) family. Trehalose transporter subfamily.</text>
</comment>
<evidence type="ECO:0000313" key="11">
    <source>
        <dbReference type="Proteomes" id="UP001431783"/>
    </source>
</evidence>
<evidence type="ECO:0000256" key="3">
    <source>
        <dbReference type="ARBA" id="ARBA00022692"/>
    </source>
</evidence>
<keyword evidence="4 8" id="KW-1133">Transmembrane helix</keyword>
<dbReference type="PROSITE" id="PS50850">
    <property type="entry name" value="MFS"/>
    <property type="match status" value="1"/>
</dbReference>
<feature type="transmembrane region" description="Helical" evidence="8">
    <location>
        <begin position="417"/>
        <end position="437"/>
    </location>
</feature>
<feature type="transmembrane region" description="Helical" evidence="8">
    <location>
        <begin position="86"/>
        <end position="108"/>
    </location>
</feature>
<evidence type="ECO:0000256" key="4">
    <source>
        <dbReference type="ARBA" id="ARBA00022989"/>
    </source>
</evidence>
<dbReference type="InterPro" id="IPR005829">
    <property type="entry name" value="Sugar_transporter_CS"/>
</dbReference>
<comment type="subcellular location">
    <subcellularLocation>
        <location evidence="1">Cell membrane</location>
        <topology evidence="1">Multi-pass membrane protein</topology>
    </subcellularLocation>
</comment>
<feature type="transmembrane region" description="Helical" evidence="8">
    <location>
        <begin position="315"/>
        <end position="337"/>
    </location>
</feature>
<keyword evidence="11" id="KW-1185">Reference proteome</keyword>
<feature type="transmembrane region" description="Helical" evidence="8">
    <location>
        <begin position="114"/>
        <end position="132"/>
    </location>
</feature>